<organism evidence="1 2">
    <name type="scientific">Lactuca saligna</name>
    <name type="common">Willowleaf lettuce</name>
    <dbReference type="NCBI Taxonomy" id="75948"/>
    <lineage>
        <taxon>Eukaryota</taxon>
        <taxon>Viridiplantae</taxon>
        <taxon>Streptophyta</taxon>
        <taxon>Embryophyta</taxon>
        <taxon>Tracheophyta</taxon>
        <taxon>Spermatophyta</taxon>
        <taxon>Magnoliopsida</taxon>
        <taxon>eudicotyledons</taxon>
        <taxon>Gunneridae</taxon>
        <taxon>Pentapetalae</taxon>
        <taxon>asterids</taxon>
        <taxon>campanulids</taxon>
        <taxon>Asterales</taxon>
        <taxon>Asteraceae</taxon>
        <taxon>Cichorioideae</taxon>
        <taxon>Cichorieae</taxon>
        <taxon>Lactucinae</taxon>
        <taxon>Lactuca</taxon>
    </lineage>
</organism>
<dbReference type="AlphaFoldDB" id="A0AA35ZVX3"/>
<keyword evidence="2" id="KW-1185">Reference proteome</keyword>
<protein>
    <submittedName>
        <fullName evidence="1">Uncharacterized protein</fullName>
    </submittedName>
</protein>
<dbReference type="Proteomes" id="UP001177003">
    <property type="component" value="Chromosome 8"/>
</dbReference>
<evidence type="ECO:0000313" key="1">
    <source>
        <dbReference type="EMBL" id="CAI9299835.1"/>
    </source>
</evidence>
<name>A0AA35ZVX3_LACSI</name>
<evidence type="ECO:0000313" key="2">
    <source>
        <dbReference type="Proteomes" id="UP001177003"/>
    </source>
</evidence>
<sequence length="185" mass="20643">MEEEKTSNINENLSNKDVHVNMGEGRTTIETSTIGTTTFNTTTIPPPTSPLASSMIIPISTCGVSPTFFKMMQEAITTLFSSQSTDVDQGVHEEENDDDLMVAFANMHFNLQEDDMHDIAIMSGKQFKMLNSKLNSILEFLNDSVGKTYVSGVEVEYLLKSQESSMYTLIEDVDKRIEKRLATHS</sequence>
<dbReference type="EMBL" id="OX465084">
    <property type="protein sequence ID" value="CAI9299835.1"/>
    <property type="molecule type" value="Genomic_DNA"/>
</dbReference>
<gene>
    <name evidence="1" type="ORF">LSALG_LOCUS38521</name>
</gene>
<proteinExistence type="predicted"/>
<accession>A0AA35ZVX3</accession>
<reference evidence="1" key="1">
    <citation type="submission" date="2023-04" db="EMBL/GenBank/DDBJ databases">
        <authorList>
            <person name="Vijverberg K."/>
            <person name="Xiong W."/>
            <person name="Schranz E."/>
        </authorList>
    </citation>
    <scope>NUCLEOTIDE SEQUENCE</scope>
</reference>